<dbReference type="KEGG" id="ada:A5CPEGH6_05180"/>
<dbReference type="OrthoDB" id="1004348at2"/>
<dbReference type="InterPro" id="IPR024311">
    <property type="entry name" value="Lipocalin-like"/>
</dbReference>
<dbReference type="AlphaFoldDB" id="A0A4Y1WY39"/>
<keyword evidence="2" id="KW-0732">Signal</keyword>
<evidence type="ECO:0000256" key="2">
    <source>
        <dbReference type="SAM" id="SignalP"/>
    </source>
</evidence>
<evidence type="ECO:0000313" key="5">
    <source>
        <dbReference type="Proteomes" id="UP000319374"/>
    </source>
</evidence>
<feature type="chain" id="PRO_5021190005" description="Lipocalin-like domain-containing protein" evidence="2">
    <location>
        <begin position="23"/>
        <end position="154"/>
    </location>
</feature>
<dbReference type="EMBL" id="AP019736">
    <property type="protein sequence ID" value="BBL05880.1"/>
    <property type="molecule type" value="Genomic_DNA"/>
</dbReference>
<evidence type="ECO:0000259" key="3">
    <source>
        <dbReference type="Pfam" id="PF13648"/>
    </source>
</evidence>
<organism evidence="4 5">
    <name type="scientific">Alistipes dispar</name>
    <dbReference type="NCBI Taxonomy" id="2585119"/>
    <lineage>
        <taxon>Bacteria</taxon>
        <taxon>Pseudomonadati</taxon>
        <taxon>Bacteroidota</taxon>
        <taxon>Bacteroidia</taxon>
        <taxon>Bacteroidales</taxon>
        <taxon>Rikenellaceae</taxon>
        <taxon>Alistipes</taxon>
    </lineage>
</organism>
<dbReference type="RefSeq" id="WP_141427747.1">
    <property type="nucleotide sequence ID" value="NZ_AP019736.1"/>
</dbReference>
<evidence type="ECO:0000313" key="4">
    <source>
        <dbReference type="EMBL" id="BBL05880.1"/>
    </source>
</evidence>
<protein>
    <recommendedName>
        <fullName evidence="3">Lipocalin-like domain-containing protein</fullName>
    </recommendedName>
</protein>
<gene>
    <name evidence="4" type="ORF">A5CPEGH6_05180</name>
</gene>
<proteinExistence type="predicted"/>
<sequence length="154" mass="17233">MKKHLYHLLVFSLLGIFAASCSDDDDAPNIQSEIVGEWRLTSWSESAPEGFEVYVEFTSAATFGLYQKVETSDYTRYTGRYSIDGTRLTGVYDDGESWGSGYDFELTNDGNTLTMTARTEPAETSVYSRTTIPDDVRDARTSRAGSSPEMKRML</sequence>
<dbReference type="PROSITE" id="PS51257">
    <property type="entry name" value="PROKAR_LIPOPROTEIN"/>
    <property type="match status" value="1"/>
</dbReference>
<dbReference type="GeneID" id="98672491"/>
<keyword evidence="5" id="KW-1185">Reference proteome</keyword>
<feature type="domain" description="Lipocalin-like" evidence="3">
    <location>
        <begin position="34"/>
        <end position="113"/>
    </location>
</feature>
<feature type="signal peptide" evidence="2">
    <location>
        <begin position="1"/>
        <end position="22"/>
    </location>
</feature>
<feature type="region of interest" description="Disordered" evidence="1">
    <location>
        <begin position="119"/>
        <end position="154"/>
    </location>
</feature>
<evidence type="ECO:0000256" key="1">
    <source>
        <dbReference type="SAM" id="MobiDB-lite"/>
    </source>
</evidence>
<name>A0A4Y1WY39_9BACT</name>
<dbReference type="Pfam" id="PF13648">
    <property type="entry name" value="Lipocalin_4"/>
    <property type="match status" value="1"/>
</dbReference>
<feature type="compositionally biased region" description="Basic and acidic residues" evidence="1">
    <location>
        <begin position="132"/>
        <end position="141"/>
    </location>
</feature>
<accession>A0A4Y1WY39</accession>
<reference evidence="5" key="1">
    <citation type="submission" date="2019-06" db="EMBL/GenBank/DDBJ databases">
        <title>Alistipes onderdonkii subsp. vulgaris subsp. nov., Alistipes dispar sp. nov. and Alistipes communis sp. nov., isolated from human faeces, and creation of Alistipes onderdonkii subsp. onderdonkii subsp. nov.</title>
        <authorList>
            <person name="Sakamoto M."/>
            <person name="Ikeyama N."/>
            <person name="Ogata Y."/>
            <person name="Suda W."/>
            <person name="Iino T."/>
            <person name="Hattori M."/>
            <person name="Ohkuma M."/>
        </authorList>
    </citation>
    <scope>NUCLEOTIDE SEQUENCE [LARGE SCALE GENOMIC DNA]</scope>
    <source>
        <strain evidence="5">5CPEGH6</strain>
    </source>
</reference>
<dbReference type="Proteomes" id="UP000319374">
    <property type="component" value="Chromosome"/>
</dbReference>